<gene>
    <name evidence="1" type="ORF">HPB47_026670</name>
</gene>
<comment type="caution">
    <text evidence="1">The sequence shown here is derived from an EMBL/GenBank/DDBJ whole genome shotgun (WGS) entry which is preliminary data.</text>
</comment>
<organism evidence="1 2">
    <name type="scientific">Ixodes persulcatus</name>
    <name type="common">Taiga tick</name>
    <dbReference type="NCBI Taxonomy" id="34615"/>
    <lineage>
        <taxon>Eukaryota</taxon>
        <taxon>Metazoa</taxon>
        <taxon>Ecdysozoa</taxon>
        <taxon>Arthropoda</taxon>
        <taxon>Chelicerata</taxon>
        <taxon>Arachnida</taxon>
        <taxon>Acari</taxon>
        <taxon>Parasitiformes</taxon>
        <taxon>Ixodida</taxon>
        <taxon>Ixodoidea</taxon>
        <taxon>Ixodidae</taxon>
        <taxon>Ixodinae</taxon>
        <taxon>Ixodes</taxon>
    </lineage>
</organism>
<dbReference type="EMBL" id="JABSTQ010009746">
    <property type="protein sequence ID" value="KAG0426211.1"/>
    <property type="molecule type" value="Genomic_DNA"/>
</dbReference>
<evidence type="ECO:0000313" key="1">
    <source>
        <dbReference type="EMBL" id="KAG0426211.1"/>
    </source>
</evidence>
<dbReference type="Proteomes" id="UP000805193">
    <property type="component" value="Unassembled WGS sequence"/>
</dbReference>
<keyword evidence="2" id="KW-1185">Reference proteome</keyword>
<reference evidence="1 2" key="1">
    <citation type="journal article" date="2020" name="Cell">
        <title>Large-Scale Comparative Analyses of Tick Genomes Elucidate Their Genetic Diversity and Vector Capacities.</title>
        <authorList>
            <consortium name="Tick Genome and Microbiome Consortium (TIGMIC)"/>
            <person name="Jia N."/>
            <person name="Wang J."/>
            <person name="Shi W."/>
            <person name="Du L."/>
            <person name="Sun Y."/>
            <person name="Zhan W."/>
            <person name="Jiang J.F."/>
            <person name="Wang Q."/>
            <person name="Zhang B."/>
            <person name="Ji P."/>
            <person name="Bell-Sakyi L."/>
            <person name="Cui X.M."/>
            <person name="Yuan T.T."/>
            <person name="Jiang B.G."/>
            <person name="Yang W.F."/>
            <person name="Lam T.T."/>
            <person name="Chang Q.C."/>
            <person name="Ding S.J."/>
            <person name="Wang X.J."/>
            <person name="Zhu J.G."/>
            <person name="Ruan X.D."/>
            <person name="Zhao L."/>
            <person name="Wei J.T."/>
            <person name="Ye R.Z."/>
            <person name="Que T.C."/>
            <person name="Du C.H."/>
            <person name="Zhou Y.H."/>
            <person name="Cheng J.X."/>
            <person name="Dai P.F."/>
            <person name="Guo W.B."/>
            <person name="Han X.H."/>
            <person name="Huang E.J."/>
            <person name="Li L.F."/>
            <person name="Wei W."/>
            <person name="Gao Y.C."/>
            <person name="Liu J.Z."/>
            <person name="Shao H.Z."/>
            <person name="Wang X."/>
            <person name="Wang C.C."/>
            <person name="Yang T.C."/>
            <person name="Huo Q.B."/>
            <person name="Li W."/>
            <person name="Chen H.Y."/>
            <person name="Chen S.E."/>
            <person name="Zhou L.G."/>
            <person name="Ni X.B."/>
            <person name="Tian J.H."/>
            <person name="Sheng Y."/>
            <person name="Liu T."/>
            <person name="Pan Y.S."/>
            <person name="Xia L.Y."/>
            <person name="Li J."/>
            <person name="Zhao F."/>
            <person name="Cao W.C."/>
        </authorList>
    </citation>
    <scope>NUCLEOTIDE SEQUENCE [LARGE SCALE GENOMIC DNA]</scope>
    <source>
        <strain evidence="1">Iper-2018</strain>
    </source>
</reference>
<proteinExistence type="predicted"/>
<evidence type="ECO:0000313" key="2">
    <source>
        <dbReference type="Proteomes" id="UP000805193"/>
    </source>
</evidence>
<accession>A0AC60PYP2</accession>
<protein>
    <submittedName>
        <fullName evidence="1">Uncharacterized protein</fullName>
    </submittedName>
</protein>
<name>A0AC60PYP2_IXOPE</name>
<sequence length="852" mass="93729">MTITLKIASELEPLIREILASSDSRRAQSVPRRPSPTGGRYGDRLDGVERTGLKRGLVTSVGVSIIWACIYASYSLGFWYGVSLIVVDFDTAPARRTYDTSTLIVVFFSVMMCAMSLGQATPYFQAFTMAKCAAGKVYEIIDRKPAINSSSSAGLKPESLEGAIEFSSVTFCYPSRATVPALENFCLSMDPGETVALVGKRGCGKTTIVNLLQRFYDVTEGRILLDHRNIRSYNVGWLRGQMGVVGQDPVLFQATVAQNIRYGLATATQFDIEQSAITANAHQFILKLPRKYDTVVGEHGYRLTSSQVQRIAIARALVRNPRIFLMDDAPPVASIEVDADLKGALEKARRGRTALIVAQRLSTIRCADKILVMRSGKVVDFGTHNELIKRASGAYLELLTTQVRTAHDLLRISFSVNRGSDAHTHTATALLLVVTVPQLIGSSVPLLAPTQRVSGDKRPDSPLNSAQNTAKSLRTKLLRLTDPERGYMTAGCLCALLMGLSVPVYAIFLGDMLQAIKIYRPGHIQGLGSGNADLIMSTTIFYCLLFLMVGVLTGFCSFLQTFSFSVVGENLTRRLRKITFSAMMRQGTCSKLPSICQALSALVACLVMSFYWDWHLGFIVLAFVPLVLLSTYLESRMLRGKLMSSKQALDNSTRIAVEAIQNIRTVASLHQEEVFCANYVQSLTEPQRIMKRKAILRGFSFGVAQCIPSMAYATSLLYGSILVGRCDLLFGNLFKVVEGVILGTAMIGQAVSYSPDYHKAKAAAQRIFRLIDRVPKIDFMDKSGITMQSIRGFLTFNEVSFHYPHHPEVRALDHVTFSVEPGQTVALVGPNYSGKSTSVHLVERFYDITEGK</sequence>